<evidence type="ECO:0000313" key="1">
    <source>
        <dbReference type="EMBL" id="AZK45312.1"/>
    </source>
</evidence>
<reference evidence="1 2" key="1">
    <citation type="submission" date="2018-11" db="EMBL/GenBank/DDBJ databases">
        <title>Genome sequencing of Paenibacillus lentus DSM25539(T).</title>
        <authorList>
            <person name="Kook J.-K."/>
            <person name="Park S.-N."/>
            <person name="Lim Y.K."/>
        </authorList>
    </citation>
    <scope>NUCLEOTIDE SEQUENCE [LARGE SCALE GENOMIC DNA]</scope>
    <source>
        <strain evidence="1 2">DSM 25539</strain>
    </source>
</reference>
<dbReference type="RefSeq" id="WP_125081431.1">
    <property type="nucleotide sequence ID" value="NZ_CP034248.1"/>
</dbReference>
<keyword evidence="2" id="KW-1185">Reference proteome</keyword>
<evidence type="ECO:0000313" key="2">
    <source>
        <dbReference type="Proteomes" id="UP000273145"/>
    </source>
</evidence>
<dbReference type="EMBL" id="CP034248">
    <property type="protein sequence ID" value="AZK45312.1"/>
    <property type="molecule type" value="Genomic_DNA"/>
</dbReference>
<dbReference type="AlphaFoldDB" id="A0A3Q8S3P8"/>
<protein>
    <submittedName>
        <fullName evidence="1">Uncharacterized protein</fullName>
    </submittedName>
</protein>
<sequence>MASYQTREFKKKVTMTYEQAKMARDAQTNMYEHGIVKPNSNSLISGLGTSASILTLFFTLSKAAVIATGLTTLLFSASPNEKEVLKDMVQTGLREFNKIIKLFEDNPSYKMVEVELPFIEYKQHGELLAQFFTGAGNVIRINTGKGWIVL</sequence>
<dbReference type="KEGG" id="plen:EIM92_03090"/>
<name>A0A3Q8S3P8_9BACL</name>
<accession>A0A3Q8S3P8</accession>
<dbReference type="Proteomes" id="UP000273145">
    <property type="component" value="Chromosome"/>
</dbReference>
<proteinExistence type="predicted"/>
<gene>
    <name evidence="1" type="ORF">EIM92_03090</name>
</gene>
<organism evidence="1 2">
    <name type="scientific">Paenibacillus lentus</name>
    <dbReference type="NCBI Taxonomy" id="1338368"/>
    <lineage>
        <taxon>Bacteria</taxon>
        <taxon>Bacillati</taxon>
        <taxon>Bacillota</taxon>
        <taxon>Bacilli</taxon>
        <taxon>Bacillales</taxon>
        <taxon>Paenibacillaceae</taxon>
        <taxon>Paenibacillus</taxon>
    </lineage>
</organism>
<dbReference type="OrthoDB" id="1952761at2"/>